<evidence type="ECO:0000313" key="2">
    <source>
        <dbReference type="EMBL" id="AXX89224.1"/>
    </source>
</evidence>
<sequence length="136" mass="16098">MQIIIVIAVLIIVATLILYKVNNQFEKKEFIILLLIIIISSIAMISYEKNQEEFFPNLFKEKYTKEKNLIIDGLTAELLNNKVVSSKDKFIYKFTYLVKKENKEFLCSMNNVEINKIENNFIFKNFNDLKEECIEK</sequence>
<dbReference type="KEGG" id="asui:ASUIS_0729"/>
<protein>
    <submittedName>
        <fullName evidence="2">Membrane protein</fullName>
    </submittedName>
</protein>
<evidence type="ECO:0000313" key="3">
    <source>
        <dbReference type="Proteomes" id="UP000263040"/>
    </source>
</evidence>
<keyword evidence="1" id="KW-0812">Transmembrane</keyword>
<accession>A0AAD0SQJ3</accession>
<dbReference type="EMBL" id="CP032100">
    <property type="protein sequence ID" value="AXX89224.1"/>
    <property type="molecule type" value="Genomic_DNA"/>
</dbReference>
<dbReference type="Proteomes" id="UP000263040">
    <property type="component" value="Chromosome"/>
</dbReference>
<gene>
    <name evidence="2" type="ORF">ASUIS_0729</name>
</gene>
<feature type="transmembrane region" description="Helical" evidence="1">
    <location>
        <begin position="30"/>
        <end position="47"/>
    </location>
</feature>
<dbReference type="RefSeq" id="WP_118885779.1">
    <property type="nucleotide sequence ID" value="NZ_CP032100.1"/>
</dbReference>
<organism evidence="2 3">
    <name type="scientific">Arcobacter suis CECT 7833</name>
    <dbReference type="NCBI Taxonomy" id="663365"/>
    <lineage>
        <taxon>Bacteria</taxon>
        <taxon>Pseudomonadati</taxon>
        <taxon>Campylobacterota</taxon>
        <taxon>Epsilonproteobacteria</taxon>
        <taxon>Campylobacterales</taxon>
        <taxon>Arcobacteraceae</taxon>
        <taxon>Arcobacter</taxon>
    </lineage>
</organism>
<proteinExistence type="predicted"/>
<feature type="transmembrane region" description="Helical" evidence="1">
    <location>
        <begin position="6"/>
        <end position="23"/>
    </location>
</feature>
<keyword evidence="1" id="KW-0472">Membrane</keyword>
<keyword evidence="3" id="KW-1185">Reference proteome</keyword>
<evidence type="ECO:0000256" key="1">
    <source>
        <dbReference type="SAM" id="Phobius"/>
    </source>
</evidence>
<reference evidence="2 3" key="1">
    <citation type="submission" date="2018-08" db="EMBL/GenBank/DDBJ databases">
        <title>Complete genome of the Arcobacter suis type strain LMG 26152.</title>
        <authorList>
            <person name="Miller W.G."/>
            <person name="Yee E."/>
            <person name="Bono J.L."/>
        </authorList>
    </citation>
    <scope>NUCLEOTIDE SEQUENCE [LARGE SCALE GENOMIC DNA]</scope>
    <source>
        <strain evidence="2 3">CECT 7833</strain>
    </source>
</reference>
<keyword evidence="1" id="KW-1133">Transmembrane helix</keyword>
<name>A0AAD0SQJ3_9BACT</name>
<dbReference type="AlphaFoldDB" id="A0AAD0SQJ3"/>